<keyword evidence="6" id="KW-1185">Reference proteome</keyword>
<feature type="transmembrane region" description="Helical" evidence="3">
    <location>
        <begin position="141"/>
        <end position="161"/>
    </location>
</feature>
<dbReference type="Proteomes" id="UP000391919">
    <property type="component" value="Unassembled WGS sequence"/>
</dbReference>
<comment type="caution">
    <text evidence="5">The sequence shown here is derived from an EMBL/GenBank/DDBJ whole genome shotgun (WGS) entry which is preliminary data.</text>
</comment>
<dbReference type="Pfam" id="PF13490">
    <property type="entry name" value="zf-HC2"/>
    <property type="match status" value="1"/>
</dbReference>
<keyword evidence="3" id="KW-1133">Transmembrane helix</keyword>
<feature type="transmembrane region" description="Helical" evidence="3">
    <location>
        <begin position="83"/>
        <end position="103"/>
    </location>
</feature>
<organism evidence="5 6">
    <name type="scientific">Weizmannia acidilactici</name>
    <dbReference type="NCBI Taxonomy" id="2607726"/>
    <lineage>
        <taxon>Bacteria</taxon>
        <taxon>Bacillati</taxon>
        <taxon>Bacillota</taxon>
        <taxon>Bacilli</taxon>
        <taxon>Bacillales</taxon>
        <taxon>Bacillaceae</taxon>
        <taxon>Heyndrickxia</taxon>
    </lineage>
</organism>
<reference evidence="5 6" key="1">
    <citation type="submission" date="2019-09" db="EMBL/GenBank/DDBJ databases">
        <title>Draft genome sequence of Bacillus sp. JC-7.</title>
        <authorList>
            <person name="Tanaka N."/>
            <person name="Shiwa Y."/>
            <person name="Fujita N."/>
            <person name="Tanasupawat S."/>
        </authorList>
    </citation>
    <scope>NUCLEOTIDE SEQUENCE [LARGE SCALE GENOMIC DNA]</scope>
    <source>
        <strain evidence="5 6">JC-7</strain>
    </source>
</reference>
<dbReference type="InterPro" id="IPR027383">
    <property type="entry name" value="Znf_put"/>
</dbReference>
<dbReference type="RefSeq" id="WP_151680255.1">
    <property type="nucleotide sequence ID" value="NZ_BKZP01000003.1"/>
</dbReference>
<keyword evidence="3" id="KW-0472">Membrane</keyword>
<evidence type="ECO:0000256" key="3">
    <source>
        <dbReference type="SAM" id="Phobius"/>
    </source>
</evidence>
<sequence length="168" mass="18955">MEEHVQDLLSAFMDDELNNEERKMVESHLSVCPLCRQELEELQAVQAKIKQFYDSVELPGFQFEKAVMSKIYAEENLVMNYRVFIWFFAVCILVAGFAMYPVLRKPFYVGMDIASGLANIVSSGFHIALSILSALPNLSAAIMIATSVILAVCLWLVISLLKMKPVKE</sequence>
<gene>
    <name evidence="5" type="ORF">BpJC7_10730</name>
</gene>
<feature type="domain" description="Putative zinc-finger" evidence="4">
    <location>
        <begin position="3"/>
        <end position="36"/>
    </location>
</feature>
<dbReference type="InterPro" id="IPR041916">
    <property type="entry name" value="Anti_sigma_zinc_sf"/>
</dbReference>
<evidence type="ECO:0000313" key="5">
    <source>
        <dbReference type="EMBL" id="GER69770.1"/>
    </source>
</evidence>
<name>A0A5J4JGY8_9BACI</name>
<protein>
    <recommendedName>
        <fullName evidence="2">Anti-sigma-W factor RsiW</fullName>
    </recommendedName>
</protein>
<evidence type="ECO:0000259" key="4">
    <source>
        <dbReference type="Pfam" id="PF13490"/>
    </source>
</evidence>
<dbReference type="AlphaFoldDB" id="A0A5J4JGY8"/>
<evidence type="ECO:0000313" key="6">
    <source>
        <dbReference type="Proteomes" id="UP000391919"/>
    </source>
</evidence>
<accession>A0A5J4JGY8</accession>
<keyword evidence="3" id="KW-0812">Transmembrane</keyword>
<evidence type="ECO:0000256" key="1">
    <source>
        <dbReference type="ARBA" id="ARBA00024353"/>
    </source>
</evidence>
<comment type="similarity">
    <text evidence="1">Belongs to the zinc-associated anti-sigma factor (ZAS) superfamily. Anti-sigma-W factor family.</text>
</comment>
<evidence type="ECO:0000256" key="2">
    <source>
        <dbReference type="ARBA" id="ARBA00024438"/>
    </source>
</evidence>
<proteinExistence type="inferred from homology"/>
<dbReference type="Gene3D" id="1.10.10.1320">
    <property type="entry name" value="Anti-sigma factor, zinc-finger domain"/>
    <property type="match status" value="1"/>
</dbReference>
<dbReference type="EMBL" id="BKZQ01000010">
    <property type="protein sequence ID" value="GER69770.1"/>
    <property type="molecule type" value="Genomic_DNA"/>
</dbReference>
<feature type="transmembrane region" description="Helical" evidence="3">
    <location>
        <begin position="115"/>
        <end position="135"/>
    </location>
</feature>